<dbReference type="Pfam" id="PF19493">
    <property type="entry name" value="Trypco1"/>
    <property type="match status" value="1"/>
</dbReference>
<sequence>MTSLTPLQIDDNTIIYIESSESVDVPTISSKEHGLVEFGDTSTQAEKIRENFDRLKSTLTHYTLSTIDAFKKANNTDIANIDKVTLKFGIKIAGEAGIPYITKGTAESNLEITVECSFPKKAD</sequence>
<name>A0A926ZA99_9CYAN</name>
<evidence type="ECO:0000313" key="3">
    <source>
        <dbReference type="Proteomes" id="UP000631421"/>
    </source>
</evidence>
<organism evidence="2 3">
    <name type="scientific">Pseudanabaena cinerea FACHB-1277</name>
    <dbReference type="NCBI Taxonomy" id="2949581"/>
    <lineage>
        <taxon>Bacteria</taxon>
        <taxon>Bacillati</taxon>
        <taxon>Cyanobacteriota</taxon>
        <taxon>Cyanophyceae</taxon>
        <taxon>Pseudanabaenales</taxon>
        <taxon>Pseudanabaenaceae</taxon>
        <taxon>Pseudanabaena</taxon>
        <taxon>Pseudanabaena cinerea</taxon>
    </lineage>
</organism>
<reference evidence="2" key="2">
    <citation type="submission" date="2020-08" db="EMBL/GenBank/DDBJ databases">
        <authorList>
            <person name="Chen M."/>
            <person name="Teng W."/>
            <person name="Zhao L."/>
            <person name="Hu C."/>
            <person name="Zhou Y."/>
            <person name="Han B."/>
            <person name="Song L."/>
            <person name="Shu W."/>
        </authorList>
    </citation>
    <scope>NUCLEOTIDE SEQUENCE</scope>
    <source>
        <strain evidence="2">FACHB-1277</strain>
    </source>
</reference>
<accession>A0A926ZA99</accession>
<proteinExistence type="predicted"/>
<dbReference type="RefSeq" id="WP_190353153.1">
    <property type="nucleotide sequence ID" value="NZ_JACJPY010000134.1"/>
</dbReference>
<evidence type="ECO:0000259" key="1">
    <source>
        <dbReference type="Pfam" id="PF19493"/>
    </source>
</evidence>
<dbReference type="Proteomes" id="UP000631421">
    <property type="component" value="Unassembled WGS sequence"/>
</dbReference>
<feature type="domain" description="Trypsin-co-occurring" evidence="1">
    <location>
        <begin position="8"/>
        <end position="117"/>
    </location>
</feature>
<keyword evidence="3" id="KW-1185">Reference proteome</keyword>
<dbReference type="AlphaFoldDB" id="A0A926ZA99"/>
<reference evidence="2" key="1">
    <citation type="journal article" date="2015" name="ISME J.">
        <title>Draft Genome Sequence of Streptomyces incarnatus NRRL8089, which Produces the Nucleoside Antibiotic Sinefungin.</title>
        <authorList>
            <person name="Oshima K."/>
            <person name="Hattori M."/>
            <person name="Shimizu H."/>
            <person name="Fukuda K."/>
            <person name="Nemoto M."/>
            <person name="Inagaki K."/>
            <person name="Tamura T."/>
        </authorList>
    </citation>
    <scope>NUCLEOTIDE SEQUENCE</scope>
    <source>
        <strain evidence="2">FACHB-1277</strain>
    </source>
</reference>
<dbReference type="NCBIfam" id="NF041216">
    <property type="entry name" value="CU044_2847_fam"/>
    <property type="match status" value="1"/>
</dbReference>
<dbReference type="EMBL" id="JACJPY010000134">
    <property type="protein sequence ID" value="MBD2152689.1"/>
    <property type="molecule type" value="Genomic_DNA"/>
</dbReference>
<dbReference type="InterPro" id="IPR045794">
    <property type="entry name" value="Trypco1"/>
</dbReference>
<gene>
    <name evidence="2" type="ORF">H6F44_21575</name>
</gene>
<protein>
    <recommendedName>
        <fullName evidence="1">Trypsin-co-occurring domain-containing protein</fullName>
    </recommendedName>
</protein>
<comment type="caution">
    <text evidence="2">The sequence shown here is derived from an EMBL/GenBank/DDBJ whole genome shotgun (WGS) entry which is preliminary data.</text>
</comment>
<evidence type="ECO:0000313" key="2">
    <source>
        <dbReference type="EMBL" id="MBD2152689.1"/>
    </source>
</evidence>